<gene>
    <name evidence="2" type="ordered locus">RHA1_ro00309</name>
</gene>
<organism evidence="2 3">
    <name type="scientific">Rhodococcus jostii (strain RHA1)</name>
    <dbReference type="NCBI Taxonomy" id="101510"/>
    <lineage>
        <taxon>Bacteria</taxon>
        <taxon>Bacillati</taxon>
        <taxon>Actinomycetota</taxon>
        <taxon>Actinomycetes</taxon>
        <taxon>Mycobacteriales</taxon>
        <taxon>Nocardiaceae</taxon>
        <taxon>Rhodococcus</taxon>
    </lineage>
</organism>
<name>Q0SJZ1_RHOJR</name>
<dbReference type="Proteomes" id="UP000008710">
    <property type="component" value="Chromosome"/>
</dbReference>
<evidence type="ECO:0000313" key="2">
    <source>
        <dbReference type="EMBL" id="ABG92145.1"/>
    </source>
</evidence>
<dbReference type="EMBL" id="CP000431">
    <property type="protein sequence ID" value="ABG92145.1"/>
    <property type="molecule type" value="Genomic_DNA"/>
</dbReference>
<evidence type="ECO:0000313" key="3">
    <source>
        <dbReference type="Proteomes" id="UP000008710"/>
    </source>
</evidence>
<dbReference type="AlphaFoldDB" id="Q0SJZ1"/>
<dbReference type="HOGENOM" id="CLU_2221161_0_0_11"/>
<accession>Q0SJZ1</accession>
<protein>
    <submittedName>
        <fullName evidence="2">Uncharacterized protein</fullName>
    </submittedName>
</protein>
<dbReference type="KEGG" id="rha:RHA1_ro00309"/>
<evidence type="ECO:0000256" key="1">
    <source>
        <dbReference type="SAM" id="MobiDB-lite"/>
    </source>
</evidence>
<feature type="region of interest" description="Disordered" evidence="1">
    <location>
        <begin position="1"/>
        <end position="36"/>
    </location>
</feature>
<sequence>MTKYADETINGIDRSTHKRRSSWGVDGSAQCTKPEEARVVHNADRHRFELRVRGEPVGILGYFDLRHLTEPLRIQGNIGPSPRTSFYSHTRVVERSENRAFAALFV</sequence>
<reference evidence="3" key="1">
    <citation type="journal article" date="2006" name="Proc. Natl. Acad. Sci. U.S.A.">
        <title>The complete genome of Rhodococcus sp. RHA1 provides insights into a catabolic powerhouse.</title>
        <authorList>
            <person name="McLeod M.P."/>
            <person name="Warren R.L."/>
            <person name="Hsiao W.W.L."/>
            <person name="Araki N."/>
            <person name="Myhre M."/>
            <person name="Fernandes C."/>
            <person name="Miyazawa D."/>
            <person name="Wong W."/>
            <person name="Lillquist A.L."/>
            <person name="Wang D."/>
            <person name="Dosanjh M."/>
            <person name="Hara H."/>
            <person name="Petrescu A."/>
            <person name="Morin R.D."/>
            <person name="Yang G."/>
            <person name="Stott J.M."/>
            <person name="Schein J.E."/>
            <person name="Shin H."/>
            <person name="Smailus D."/>
            <person name="Siddiqui A.S."/>
            <person name="Marra M.A."/>
            <person name="Jones S.J.M."/>
            <person name="Holt R."/>
            <person name="Brinkman F.S.L."/>
            <person name="Miyauchi K."/>
            <person name="Fukuda M."/>
            <person name="Davies J.E."/>
            <person name="Mohn W.W."/>
            <person name="Eltis L.D."/>
        </authorList>
    </citation>
    <scope>NUCLEOTIDE SEQUENCE [LARGE SCALE GENOMIC DNA]</scope>
    <source>
        <strain evidence="3">RHA1</strain>
    </source>
</reference>
<proteinExistence type="predicted"/>